<organism evidence="1 2">
    <name type="scientific">Candidatus Kaiserbacteria bacterium RIFCSPHIGHO2_02_FULL_55_20</name>
    <dbReference type="NCBI Taxonomy" id="1798497"/>
    <lineage>
        <taxon>Bacteria</taxon>
        <taxon>Candidatus Kaiseribacteriota</taxon>
    </lineage>
</organism>
<evidence type="ECO:0000313" key="1">
    <source>
        <dbReference type="EMBL" id="OGG66045.1"/>
    </source>
</evidence>
<protein>
    <submittedName>
        <fullName evidence="1">Uncharacterized protein</fullName>
    </submittedName>
</protein>
<proteinExistence type="predicted"/>
<reference evidence="1 2" key="1">
    <citation type="journal article" date="2016" name="Nat. Commun.">
        <title>Thousands of microbial genomes shed light on interconnected biogeochemical processes in an aquifer system.</title>
        <authorList>
            <person name="Anantharaman K."/>
            <person name="Brown C.T."/>
            <person name="Hug L.A."/>
            <person name="Sharon I."/>
            <person name="Castelle C.J."/>
            <person name="Probst A.J."/>
            <person name="Thomas B.C."/>
            <person name="Singh A."/>
            <person name="Wilkins M.J."/>
            <person name="Karaoz U."/>
            <person name="Brodie E.L."/>
            <person name="Williams K.H."/>
            <person name="Hubbard S.S."/>
            <person name="Banfield J.F."/>
        </authorList>
    </citation>
    <scope>NUCLEOTIDE SEQUENCE [LARGE SCALE GENOMIC DNA]</scope>
</reference>
<evidence type="ECO:0000313" key="2">
    <source>
        <dbReference type="Proteomes" id="UP000177652"/>
    </source>
</evidence>
<comment type="caution">
    <text evidence="1">The sequence shown here is derived from an EMBL/GenBank/DDBJ whole genome shotgun (WGS) entry which is preliminary data.</text>
</comment>
<name>A0A1F6DX95_9BACT</name>
<sequence>MLPVLSHQRASAHGYRPGRALTMNKNRSDLPVEYALAQQVGLVEEYGRWLRAKDLWAWRFRLEEGYSPTENTWFEESRFFLPKRTLMVGGQPVQGWTSEDYKPRHDDPWESSLFPHGRDKPYEYLTAYFHVEMYESEILGQLRFLRLAGRWELSSIGCQGGNELQVTLRRRTESFVK</sequence>
<accession>A0A1F6DX95</accession>
<dbReference type="AlphaFoldDB" id="A0A1F6DX95"/>
<dbReference type="Proteomes" id="UP000177652">
    <property type="component" value="Unassembled WGS sequence"/>
</dbReference>
<dbReference type="EMBL" id="MFLK01000021">
    <property type="protein sequence ID" value="OGG66045.1"/>
    <property type="molecule type" value="Genomic_DNA"/>
</dbReference>
<gene>
    <name evidence="1" type="ORF">A3D71_03230</name>
</gene>